<keyword evidence="2" id="KW-1185">Reference proteome</keyword>
<feature type="non-terminal residue" evidence="1">
    <location>
        <position position="1"/>
    </location>
</feature>
<gene>
    <name evidence="1" type="ORF">HAX54_025387</name>
</gene>
<protein>
    <submittedName>
        <fullName evidence="1">Uncharacterized protein</fullName>
    </submittedName>
</protein>
<sequence length="53" mass="6086">ARLAHQEVRRTALPVHQVGRHIGRDGRLGFQSQLELEQKLQNPIPIQEGTMKF</sequence>
<accession>A0ABS8UZA3</accession>
<reference evidence="1 2" key="1">
    <citation type="journal article" date="2021" name="BMC Genomics">
        <title>Datura genome reveals duplications of psychoactive alkaloid biosynthetic genes and high mutation rate following tissue culture.</title>
        <authorList>
            <person name="Rajewski A."/>
            <person name="Carter-House D."/>
            <person name="Stajich J."/>
            <person name="Litt A."/>
        </authorList>
    </citation>
    <scope>NUCLEOTIDE SEQUENCE [LARGE SCALE GENOMIC DNA]</scope>
    <source>
        <strain evidence="1">AR-01</strain>
    </source>
</reference>
<organism evidence="1 2">
    <name type="scientific">Datura stramonium</name>
    <name type="common">Jimsonweed</name>
    <name type="synonym">Common thornapple</name>
    <dbReference type="NCBI Taxonomy" id="4076"/>
    <lineage>
        <taxon>Eukaryota</taxon>
        <taxon>Viridiplantae</taxon>
        <taxon>Streptophyta</taxon>
        <taxon>Embryophyta</taxon>
        <taxon>Tracheophyta</taxon>
        <taxon>Spermatophyta</taxon>
        <taxon>Magnoliopsida</taxon>
        <taxon>eudicotyledons</taxon>
        <taxon>Gunneridae</taxon>
        <taxon>Pentapetalae</taxon>
        <taxon>asterids</taxon>
        <taxon>lamiids</taxon>
        <taxon>Solanales</taxon>
        <taxon>Solanaceae</taxon>
        <taxon>Solanoideae</taxon>
        <taxon>Datureae</taxon>
        <taxon>Datura</taxon>
    </lineage>
</organism>
<proteinExistence type="predicted"/>
<dbReference type="EMBL" id="JACEIK010003081">
    <property type="protein sequence ID" value="MCD9640205.1"/>
    <property type="molecule type" value="Genomic_DNA"/>
</dbReference>
<evidence type="ECO:0000313" key="1">
    <source>
        <dbReference type="EMBL" id="MCD9640205.1"/>
    </source>
</evidence>
<evidence type="ECO:0000313" key="2">
    <source>
        <dbReference type="Proteomes" id="UP000823775"/>
    </source>
</evidence>
<name>A0ABS8UZA3_DATST</name>
<dbReference type="Proteomes" id="UP000823775">
    <property type="component" value="Unassembled WGS sequence"/>
</dbReference>
<comment type="caution">
    <text evidence="1">The sequence shown here is derived from an EMBL/GenBank/DDBJ whole genome shotgun (WGS) entry which is preliminary data.</text>
</comment>